<protein>
    <submittedName>
        <fullName evidence="2">Uncharacterized protein</fullName>
    </submittedName>
</protein>
<accession>A0A9E7K7A8</accession>
<feature type="region of interest" description="Disordered" evidence="1">
    <location>
        <begin position="1"/>
        <end position="39"/>
    </location>
</feature>
<name>A0A9E7K7A8_9LILI</name>
<dbReference type="Proteomes" id="UP001055439">
    <property type="component" value="Chromosome 5"/>
</dbReference>
<evidence type="ECO:0000256" key="1">
    <source>
        <dbReference type="SAM" id="MobiDB-lite"/>
    </source>
</evidence>
<feature type="compositionally biased region" description="Basic residues" evidence="1">
    <location>
        <begin position="62"/>
        <end position="74"/>
    </location>
</feature>
<gene>
    <name evidence="2" type="ORF">MUK42_08020</name>
</gene>
<proteinExistence type="predicted"/>
<dbReference type="AlphaFoldDB" id="A0A9E7K7A8"/>
<feature type="compositionally biased region" description="Basic and acidic residues" evidence="1">
    <location>
        <begin position="1"/>
        <end position="22"/>
    </location>
</feature>
<evidence type="ECO:0000313" key="3">
    <source>
        <dbReference type="Proteomes" id="UP001055439"/>
    </source>
</evidence>
<evidence type="ECO:0000313" key="2">
    <source>
        <dbReference type="EMBL" id="URE06712.1"/>
    </source>
</evidence>
<dbReference type="EMBL" id="CP097507">
    <property type="protein sequence ID" value="URE06712.1"/>
    <property type="molecule type" value="Genomic_DNA"/>
</dbReference>
<feature type="region of interest" description="Disordered" evidence="1">
    <location>
        <begin position="62"/>
        <end position="91"/>
    </location>
</feature>
<keyword evidence="3" id="KW-1185">Reference proteome</keyword>
<sequence>MRSRKSEGSRASKRCSSEDLKNFNRAVSGGGEKQGGLQDVGLYRLFQARPGRWRGRHRRACAHQSKLQRPRQKPHFSGGQAWRCMGEGSSQRTRTPDLICVRFYHYHKVHNPVPTHPPIEQDLDPRRLTQVLCKSRNRANKMAH</sequence>
<organism evidence="2 3">
    <name type="scientific">Musa troglodytarum</name>
    <name type="common">fe'i banana</name>
    <dbReference type="NCBI Taxonomy" id="320322"/>
    <lineage>
        <taxon>Eukaryota</taxon>
        <taxon>Viridiplantae</taxon>
        <taxon>Streptophyta</taxon>
        <taxon>Embryophyta</taxon>
        <taxon>Tracheophyta</taxon>
        <taxon>Spermatophyta</taxon>
        <taxon>Magnoliopsida</taxon>
        <taxon>Liliopsida</taxon>
        <taxon>Zingiberales</taxon>
        <taxon>Musaceae</taxon>
        <taxon>Musa</taxon>
    </lineage>
</organism>
<reference evidence="2" key="1">
    <citation type="submission" date="2022-05" db="EMBL/GenBank/DDBJ databases">
        <title>The Musa troglodytarum L. genome provides insights into the mechanism of non-climacteric behaviour and enrichment of carotenoids.</title>
        <authorList>
            <person name="Wang J."/>
        </authorList>
    </citation>
    <scope>NUCLEOTIDE SEQUENCE</scope>
    <source>
        <tissue evidence="2">Leaf</tissue>
    </source>
</reference>